<keyword evidence="3" id="KW-1185">Reference proteome</keyword>
<gene>
    <name evidence="2" type="ORF">OCL97_00275</name>
</gene>
<organism evidence="2 3">
    <name type="scientific">Phenylobacterium ferrooxidans</name>
    <dbReference type="NCBI Taxonomy" id="2982689"/>
    <lineage>
        <taxon>Bacteria</taxon>
        <taxon>Pseudomonadati</taxon>
        <taxon>Pseudomonadota</taxon>
        <taxon>Alphaproteobacteria</taxon>
        <taxon>Caulobacterales</taxon>
        <taxon>Caulobacteraceae</taxon>
        <taxon>Phenylobacterium</taxon>
    </lineage>
</organism>
<reference evidence="2 3" key="1">
    <citation type="submission" date="2022-09" db="EMBL/GenBank/DDBJ databases">
        <title>New species of Phenylobacterium.</title>
        <authorList>
            <person name="Mieszkin S."/>
        </authorList>
    </citation>
    <scope>NUCLEOTIDE SEQUENCE [LARGE SCALE GENOMIC DNA]</scope>
    <source>
        <strain evidence="2 3">HK31-G</strain>
    </source>
</reference>
<feature type="domain" description="DUF2087" evidence="1">
    <location>
        <begin position="88"/>
        <end position="158"/>
    </location>
</feature>
<protein>
    <submittedName>
        <fullName evidence="2">DUF2087 domain-containing protein</fullName>
    </submittedName>
</protein>
<sequence length="177" mass="19875">MSRTVIPLQTQDVSSFAKALRAQLMARAAPPSHVELLNMLARAVGRRNFQDLRAQMDETAPPLASMPKETADLAVVERVARCFGPEGRLTRWPAKRGDQILALWVLWSKLPAREEATEKQISDQLKTLHDFGDHALLRRELIELGLFSRTPDCRAYRRIEQAPPVTAAALISRVRTA</sequence>
<dbReference type="InterPro" id="IPR018656">
    <property type="entry name" value="DUF2087"/>
</dbReference>
<accession>A0ABW6CKY5</accession>
<evidence type="ECO:0000259" key="1">
    <source>
        <dbReference type="Pfam" id="PF09860"/>
    </source>
</evidence>
<proteinExistence type="predicted"/>
<dbReference type="Proteomes" id="UP001598130">
    <property type="component" value="Unassembled WGS sequence"/>
</dbReference>
<dbReference type="Pfam" id="PF09860">
    <property type="entry name" value="DUF2087"/>
    <property type="match status" value="1"/>
</dbReference>
<name>A0ABW6CKY5_9CAUL</name>
<dbReference type="EMBL" id="JAOTJD010000001">
    <property type="protein sequence ID" value="MFD3262396.1"/>
    <property type="molecule type" value="Genomic_DNA"/>
</dbReference>
<evidence type="ECO:0000313" key="3">
    <source>
        <dbReference type="Proteomes" id="UP001598130"/>
    </source>
</evidence>
<evidence type="ECO:0000313" key="2">
    <source>
        <dbReference type="EMBL" id="MFD3262396.1"/>
    </source>
</evidence>
<dbReference type="RefSeq" id="WP_377366589.1">
    <property type="nucleotide sequence ID" value="NZ_JAOTJD010000001.1"/>
</dbReference>
<comment type="caution">
    <text evidence="2">The sequence shown here is derived from an EMBL/GenBank/DDBJ whole genome shotgun (WGS) entry which is preliminary data.</text>
</comment>